<dbReference type="PANTHER" id="PTHR46885:SF1">
    <property type="entry name" value="PROTEIN ANKUB1"/>
    <property type="match status" value="1"/>
</dbReference>
<proteinExistence type="predicted"/>
<evidence type="ECO:0000313" key="1">
    <source>
        <dbReference type="EMBL" id="KYO33952.1"/>
    </source>
</evidence>
<organism evidence="1 2">
    <name type="scientific">Alligator mississippiensis</name>
    <name type="common">American alligator</name>
    <dbReference type="NCBI Taxonomy" id="8496"/>
    <lineage>
        <taxon>Eukaryota</taxon>
        <taxon>Metazoa</taxon>
        <taxon>Chordata</taxon>
        <taxon>Craniata</taxon>
        <taxon>Vertebrata</taxon>
        <taxon>Euteleostomi</taxon>
        <taxon>Archelosauria</taxon>
        <taxon>Archosauria</taxon>
        <taxon>Crocodylia</taxon>
        <taxon>Alligatoridae</taxon>
        <taxon>Alligatorinae</taxon>
        <taxon>Alligator</taxon>
    </lineage>
</organism>
<gene>
    <name evidence="1" type="ORF">Y1Q_0024559</name>
</gene>
<dbReference type="PANTHER" id="PTHR46885">
    <property type="entry name" value="PROTEIN ANKUB1"/>
    <property type="match status" value="1"/>
</dbReference>
<keyword evidence="2" id="KW-1185">Reference proteome</keyword>
<accession>A0A151NAU4</accession>
<evidence type="ECO:0000313" key="2">
    <source>
        <dbReference type="Proteomes" id="UP000050525"/>
    </source>
</evidence>
<sequence length="72" mass="8473">MKIYIKLKQWLLQAQSHILSKKRLNQEYNGRSPRQNAIYYLAVASAFKEKPWLQQLEIARTLAKKSVCKPVN</sequence>
<comment type="caution">
    <text evidence="1">The sequence shown here is derived from an EMBL/GenBank/DDBJ whole genome shotgun (WGS) entry which is preliminary data.</text>
</comment>
<dbReference type="EMBL" id="AKHW03003627">
    <property type="protein sequence ID" value="KYO33952.1"/>
    <property type="molecule type" value="Genomic_DNA"/>
</dbReference>
<dbReference type="Proteomes" id="UP000050525">
    <property type="component" value="Unassembled WGS sequence"/>
</dbReference>
<reference evidence="1 2" key="1">
    <citation type="journal article" date="2012" name="Genome Biol.">
        <title>Sequencing three crocodilian genomes to illuminate the evolution of archosaurs and amniotes.</title>
        <authorList>
            <person name="St John J.A."/>
            <person name="Braun E.L."/>
            <person name="Isberg S.R."/>
            <person name="Miles L.G."/>
            <person name="Chong A.Y."/>
            <person name="Gongora J."/>
            <person name="Dalzell P."/>
            <person name="Moran C."/>
            <person name="Bed'hom B."/>
            <person name="Abzhanov A."/>
            <person name="Burgess S.C."/>
            <person name="Cooksey A.M."/>
            <person name="Castoe T.A."/>
            <person name="Crawford N.G."/>
            <person name="Densmore L.D."/>
            <person name="Drew J.C."/>
            <person name="Edwards S.V."/>
            <person name="Faircloth B.C."/>
            <person name="Fujita M.K."/>
            <person name="Greenwold M.J."/>
            <person name="Hoffmann F.G."/>
            <person name="Howard J.M."/>
            <person name="Iguchi T."/>
            <person name="Janes D.E."/>
            <person name="Khan S.Y."/>
            <person name="Kohno S."/>
            <person name="de Koning A.J."/>
            <person name="Lance S.L."/>
            <person name="McCarthy F.M."/>
            <person name="McCormack J.E."/>
            <person name="Merchant M.E."/>
            <person name="Peterson D.G."/>
            <person name="Pollock D.D."/>
            <person name="Pourmand N."/>
            <person name="Raney B.J."/>
            <person name="Roessler K.A."/>
            <person name="Sanford J.R."/>
            <person name="Sawyer R.H."/>
            <person name="Schmidt C.J."/>
            <person name="Triplett E.W."/>
            <person name="Tuberville T.D."/>
            <person name="Venegas-Anaya M."/>
            <person name="Howard J.T."/>
            <person name="Jarvis E.D."/>
            <person name="Guillette L.J.Jr."/>
            <person name="Glenn T.C."/>
            <person name="Green R.E."/>
            <person name="Ray D.A."/>
        </authorList>
    </citation>
    <scope>NUCLEOTIDE SEQUENCE [LARGE SCALE GENOMIC DNA]</scope>
    <source>
        <strain evidence="1">KSC_2009_1</strain>
    </source>
</reference>
<dbReference type="AlphaFoldDB" id="A0A151NAU4"/>
<protein>
    <submittedName>
        <fullName evidence="1">Uncharacterized protein</fullName>
    </submittedName>
</protein>
<name>A0A151NAU4_ALLMI</name>
<dbReference type="InterPro" id="IPR042788">
    <property type="entry name" value="ANKUB1"/>
</dbReference>